<reference evidence="21 22" key="1">
    <citation type="submission" date="2019-07" db="EMBL/GenBank/DDBJ databases">
        <title>Genome sequencing of lignin-degrading bacterial isolates.</title>
        <authorList>
            <person name="Gladden J."/>
        </authorList>
    </citation>
    <scope>NUCLEOTIDE SEQUENCE [LARGE SCALE GENOMIC DNA]</scope>
    <source>
        <strain evidence="21 22">J45</strain>
    </source>
</reference>
<dbReference type="PANTHER" id="PTHR21499:SF3">
    <property type="entry name" value="ASPARTOKINASE"/>
    <property type="match status" value="1"/>
</dbReference>
<dbReference type="PROSITE" id="PS00324">
    <property type="entry name" value="ASPARTOKINASE"/>
    <property type="match status" value="1"/>
</dbReference>
<dbReference type="NCBIfam" id="NF005153">
    <property type="entry name" value="PRK06635.1-1"/>
    <property type="match status" value="1"/>
</dbReference>
<dbReference type="InterPro" id="IPR045865">
    <property type="entry name" value="ACT-like_dom_sf"/>
</dbReference>
<dbReference type="NCBIfam" id="NF005154">
    <property type="entry name" value="PRK06635.1-2"/>
    <property type="match status" value="1"/>
</dbReference>
<dbReference type="Gene3D" id="3.40.1160.10">
    <property type="entry name" value="Acetylglutamate kinase-like"/>
    <property type="match status" value="1"/>
</dbReference>
<dbReference type="GO" id="GO:0019877">
    <property type="term" value="P:diaminopimelate biosynthetic process"/>
    <property type="evidence" value="ECO:0007669"/>
    <property type="project" value="UniProtKB-KW"/>
</dbReference>
<evidence type="ECO:0000256" key="11">
    <source>
        <dbReference type="ARBA" id="ARBA00022741"/>
    </source>
</evidence>
<dbReference type="SUPFAM" id="SSF55021">
    <property type="entry name" value="ACT-like"/>
    <property type="match status" value="2"/>
</dbReference>
<dbReference type="FunFam" id="3.40.1160.10:FF:000002">
    <property type="entry name" value="Aspartokinase"/>
    <property type="match status" value="1"/>
</dbReference>
<dbReference type="NCBIfam" id="TIGR00656">
    <property type="entry name" value="asp_kin_monofn"/>
    <property type="match status" value="1"/>
</dbReference>
<feature type="binding site" evidence="17">
    <location>
        <position position="185"/>
    </location>
    <ligand>
        <name>ATP</name>
        <dbReference type="ChEBI" id="CHEBI:30616"/>
    </ligand>
</feature>
<dbReference type="InterPro" id="IPR002912">
    <property type="entry name" value="ACT_dom"/>
</dbReference>
<feature type="binding site" evidence="17">
    <location>
        <position position="47"/>
    </location>
    <ligand>
        <name>substrate</name>
    </ligand>
</feature>
<dbReference type="CDD" id="cd04923">
    <property type="entry name" value="ACT_AK-LysC-DapG-like_2"/>
    <property type="match status" value="1"/>
</dbReference>
<dbReference type="EC" id="2.7.2.4" evidence="6 18"/>
<evidence type="ECO:0000256" key="7">
    <source>
        <dbReference type="ARBA" id="ARBA00016273"/>
    </source>
</evidence>
<dbReference type="Proteomes" id="UP000317573">
    <property type="component" value="Unassembled WGS sequence"/>
</dbReference>
<evidence type="ECO:0000256" key="5">
    <source>
        <dbReference type="ARBA" id="ARBA00010122"/>
    </source>
</evidence>
<evidence type="ECO:0000259" key="20">
    <source>
        <dbReference type="PROSITE" id="PS51671"/>
    </source>
</evidence>
<comment type="pathway">
    <text evidence="2 19">Amino-acid biosynthesis; L-lysine biosynthesis via DAP pathway; (S)-tetrahydrodipicolinate from L-aspartate: step 1/4.</text>
</comment>
<dbReference type="PANTHER" id="PTHR21499">
    <property type="entry name" value="ASPARTATE KINASE"/>
    <property type="match status" value="1"/>
</dbReference>
<accession>A0A562EPA5</accession>
<keyword evidence="9 18" id="KW-0808">Transferase</keyword>
<dbReference type="InterPro" id="IPR001341">
    <property type="entry name" value="Asp_kinase"/>
</dbReference>
<dbReference type="InterPro" id="IPR018042">
    <property type="entry name" value="Aspartate_kinase_CS"/>
</dbReference>
<evidence type="ECO:0000256" key="13">
    <source>
        <dbReference type="ARBA" id="ARBA00022840"/>
    </source>
</evidence>
<dbReference type="Gene3D" id="3.30.70.260">
    <property type="match status" value="2"/>
</dbReference>
<dbReference type="InterPro" id="IPR001048">
    <property type="entry name" value="Asp/Glu/Uridylate_kinase"/>
</dbReference>
<feature type="binding site" evidence="17">
    <location>
        <begin position="7"/>
        <end position="10"/>
    </location>
    <ligand>
        <name>ATP</name>
        <dbReference type="ChEBI" id="CHEBI:30616"/>
    </ligand>
</feature>
<dbReference type="GO" id="GO:0005829">
    <property type="term" value="C:cytosol"/>
    <property type="evidence" value="ECO:0007669"/>
    <property type="project" value="TreeGrafter"/>
</dbReference>
<comment type="function">
    <text evidence="1">Catalyzes the phosphorylation of the beta-carboxyl group of aspartic acid with ATP to yield 4-phospho-L-aspartate, which is involved in the branched biosynthetic pathway leading to the biosynthesis of amino acids lysine, threonine, isoleucine and methionine.</text>
</comment>
<evidence type="ECO:0000256" key="4">
    <source>
        <dbReference type="ARBA" id="ARBA00005139"/>
    </source>
</evidence>
<feature type="domain" description="ACT" evidence="20">
    <location>
        <begin position="349"/>
        <end position="421"/>
    </location>
</feature>
<feature type="binding site" evidence="17">
    <location>
        <begin position="174"/>
        <end position="175"/>
    </location>
    <ligand>
        <name>ATP</name>
        <dbReference type="ChEBI" id="CHEBI:30616"/>
    </ligand>
</feature>
<dbReference type="Pfam" id="PF22468">
    <property type="entry name" value="ACT_9"/>
    <property type="match status" value="2"/>
</dbReference>
<dbReference type="GO" id="GO:0009088">
    <property type="term" value="P:threonine biosynthetic process"/>
    <property type="evidence" value="ECO:0007669"/>
    <property type="project" value="UniProtKB-UniPathway"/>
</dbReference>
<comment type="catalytic activity">
    <reaction evidence="16 18">
        <text>L-aspartate + ATP = 4-phospho-L-aspartate + ADP</text>
        <dbReference type="Rhea" id="RHEA:23776"/>
        <dbReference type="ChEBI" id="CHEBI:29991"/>
        <dbReference type="ChEBI" id="CHEBI:30616"/>
        <dbReference type="ChEBI" id="CHEBI:57535"/>
        <dbReference type="ChEBI" id="CHEBI:456216"/>
        <dbReference type="EC" id="2.7.2.4"/>
    </reaction>
</comment>
<evidence type="ECO:0000256" key="6">
    <source>
        <dbReference type="ARBA" id="ARBA00013059"/>
    </source>
</evidence>
<gene>
    <name evidence="21" type="ORF">L618_001100000590</name>
</gene>
<sequence>MALVVQKYGGSSVATAERIRRVAERIVETKKAGNDVVVVVSAMGDTTDELLDLAQQVCPAPPAREMDMLLTSGERISNSLVAMAIHSLGAEARSFTGSQAGVITTGSHGKAKIIDVTPGRVRAALDEGSIVLVAGFQGVSQDSKDITTLGRGGSDTTAVALAAALNADVCEIYTDVDGVFSADPRIVKDAQRLEKVSFEEMLELAACGAKVLMLRCVEYARRYNVPVHVRSSYTTKPGTIVSGSMEDIPVEEALITGVAHDRSEAKITVVGIPDTPGYAAKVFRAVADAEINIDMVLQNISKVETGKTDITFTCPKSDGPRAVELLTKQQGDIGFTQVLFDDHIGKVSLVGAGMKSHPGVTAKFCEALADAGINIDLISTSEIRISVLVDDNELDDAVRALHAAFELGGDEEAVVHAGTGR</sequence>
<dbReference type="InterPro" id="IPR054352">
    <property type="entry name" value="ACT_Aspartokinase"/>
</dbReference>
<protein>
    <recommendedName>
        <fullName evidence="7 18">Aspartokinase</fullName>
        <ecNumber evidence="6 18">2.7.2.4</ecNumber>
    </recommendedName>
</protein>
<dbReference type="UniPathway" id="UPA00051">
    <property type="reaction ID" value="UER00462"/>
</dbReference>
<dbReference type="PIRSF" id="PIRSF000726">
    <property type="entry name" value="Asp_kin"/>
    <property type="match status" value="1"/>
</dbReference>
<dbReference type="FunFam" id="3.30.2130.10:FF:000002">
    <property type="entry name" value="Aspartokinase"/>
    <property type="match status" value="1"/>
</dbReference>
<evidence type="ECO:0000256" key="17">
    <source>
        <dbReference type="PIRSR" id="PIRSR000726-1"/>
    </source>
</evidence>
<dbReference type="GO" id="GO:0009090">
    <property type="term" value="P:homoserine biosynthetic process"/>
    <property type="evidence" value="ECO:0007669"/>
    <property type="project" value="TreeGrafter"/>
</dbReference>
<dbReference type="PROSITE" id="PS51671">
    <property type="entry name" value="ACT"/>
    <property type="match status" value="2"/>
</dbReference>
<dbReference type="UniPathway" id="UPA00050">
    <property type="reaction ID" value="UER00461"/>
</dbReference>
<comment type="pathway">
    <text evidence="4 19">Amino-acid biosynthesis; L-threonine biosynthesis; L-threonine from L-aspartate: step 1/5.</text>
</comment>
<feature type="binding site" evidence="17">
    <location>
        <position position="74"/>
    </location>
    <ligand>
        <name>substrate</name>
    </ligand>
</feature>
<comment type="similarity">
    <text evidence="5 18">Belongs to the aspartokinase family.</text>
</comment>
<evidence type="ECO:0000256" key="15">
    <source>
        <dbReference type="ARBA" id="ARBA00023154"/>
    </source>
</evidence>
<dbReference type="InterPro" id="IPR041740">
    <property type="entry name" value="AKii-LysC-BS"/>
</dbReference>
<keyword evidence="8 19" id="KW-0028">Amino-acid biosynthesis</keyword>
<evidence type="ECO:0000256" key="2">
    <source>
        <dbReference type="ARBA" id="ARBA00004766"/>
    </source>
</evidence>
<dbReference type="CDD" id="cd04913">
    <property type="entry name" value="ACT_AKii-LysC-BS-like_1"/>
    <property type="match status" value="1"/>
</dbReference>
<keyword evidence="12 18" id="KW-0418">Kinase</keyword>
<evidence type="ECO:0000256" key="19">
    <source>
        <dbReference type="RuleBase" id="RU004249"/>
    </source>
</evidence>
<dbReference type="AlphaFoldDB" id="A0A562EPA5"/>
<evidence type="ECO:0000256" key="9">
    <source>
        <dbReference type="ARBA" id="ARBA00022679"/>
    </source>
</evidence>
<evidence type="ECO:0000256" key="3">
    <source>
        <dbReference type="ARBA" id="ARBA00004986"/>
    </source>
</evidence>
<evidence type="ECO:0000256" key="18">
    <source>
        <dbReference type="RuleBase" id="RU003448"/>
    </source>
</evidence>
<keyword evidence="14" id="KW-0220">Diaminopimelate biosynthesis</keyword>
<comment type="pathway">
    <text evidence="3 19">Amino-acid biosynthesis; L-methionine biosynthesis via de novo pathway; L-homoserine from L-aspartate: step 1/3.</text>
</comment>
<dbReference type="GO" id="GO:0004072">
    <property type="term" value="F:aspartate kinase activity"/>
    <property type="evidence" value="ECO:0007669"/>
    <property type="project" value="UniProtKB-EC"/>
</dbReference>
<proteinExistence type="inferred from homology"/>
<feature type="domain" description="ACT" evidence="20">
    <location>
        <begin position="267"/>
        <end position="343"/>
    </location>
</feature>
<dbReference type="GO" id="GO:0009089">
    <property type="term" value="P:lysine biosynthetic process via diaminopimelate"/>
    <property type="evidence" value="ECO:0007669"/>
    <property type="project" value="UniProtKB-UniPathway"/>
</dbReference>
<comment type="caution">
    <text evidence="21">The sequence shown here is derived from an EMBL/GenBank/DDBJ whole genome shotgun (WGS) entry which is preliminary data.</text>
</comment>
<dbReference type="NCBIfam" id="TIGR00657">
    <property type="entry name" value="asp_kinases"/>
    <property type="match status" value="1"/>
</dbReference>
<feature type="binding site" evidence="17">
    <location>
        <begin position="210"/>
        <end position="211"/>
    </location>
    <ligand>
        <name>ATP</name>
        <dbReference type="ChEBI" id="CHEBI:30616"/>
    </ligand>
</feature>
<dbReference type="Pfam" id="PF00696">
    <property type="entry name" value="AA_kinase"/>
    <property type="match status" value="1"/>
</dbReference>
<evidence type="ECO:0000256" key="1">
    <source>
        <dbReference type="ARBA" id="ARBA00002843"/>
    </source>
</evidence>
<dbReference type="GO" id="GO:0005524">
    <property type="term" value="F:ATP binding"/>
    <property type="evidence" value="ECO:0007669"/>
    <property type="project" value="UniProtKB-KW"/>
</dbReference>
<dbReference type="NCBIfam" id="NF005155">
    <property type="entry name" value="PRK06635.1-4"/>
    <property type="match status" value="1"/>
</dbReference>
<evidence type="ECO:0000313" key="22">
    <source>
        <dbReference type="Proteomes" id="UP000317573"/>
    </source>
</evidence>
<dbReference type="UniPathway" id="UPA00034">
    <property type="reaction ID" value="UER00015"/>
</dbReference>
<keyword evidence="11 17" id="KW-0547">Nucleotide-binding</keyword>
<keyword evidence="13 17" id="KW-0067">ATP-binding</keyword>
<dbReference type="InterPro" id="IPR036393">
    <property type="entry name" value="AceGlu_kinase-like_sf"/>
</dbReference>
<dbReference type="EMBL" id="VLJT01000008">
    <property type="protein sequence ID" value="TWH23725.1"/>
    <property type="molecule type" value="Genomic_DNA"/>
</dbReference>
<evidence type="ECO:0000256" key="12">
    <source>
        <dbReference type="ARBA" id="ARBA00022777"/>
    </source>
</evidence>
<evidence type="ECO:0000256" key="16">
    <source>
        <dbReference type="ARBA" id="ARBA00047872"/>
    </source>
</evidence>
<evidence type="ECO:0000256" key="14">
    <source>
        <dbReference type="ARBA" id="ARBA00022915"/>
    </source>
</evidence>
<dbReference type="CDD" id="cd04261">
    <property type="entry name" value="AAK_AKii-LysC-BS"/>
    <property type="match status" value="1"/>
</dbReference>
<dbReference type="SUPFAM" id="SSF53633">
    <property type="entry name" value="Carbamate kinase-like"/>
    <property type="match status" value="1"/>
</dbReference>
<dbReference type="InterPro" id="IPR005260">
    <property type="entry name" value="Asp_kin_monofn"/>
</dbReference>
<organism evidence="21 22">
    <name type="scientific">Rhodococcus rhodochrous J45</name>
    <dbReference type="NCBI Taxonomy" id="935266"/>
    <lineage>
        <taxon>Bacteria</taxon>
        <taxon>Bacillati</taxon>
        <taxon>Actinomycetota</taxon>
        <taxon>Actinomycetes</taxon>
        <taxon>Mycobacteriales</taxon>
        <taxon>Nocardiaceae</taxon>
        <taxon>Rhodococcus</taxon>
    </lineage>
</organism>
<name>A0A562EPA5_RHORH</name>
<evidence type="ECO:0000313" key="21">
    <source>
        <dbReference type="EMBL" id="TWH23725.1"/>
    </source>
</evidence>
<evidence type="ECO:0000256" key="10">
    <source>
        <dbReference type="ARBA" id="ARBA00022737"/>
    </source>
</evidence>
<keyword evidence="10" id="KW-0677">Repeat</keyword>
<keyword evidence="15" id="KW-0457">Lysine biosynthesis</keyword>
<evidence type="ECO:0000256" key="8">
    <source>
        <dbReference type="ARBA" id="ARBA00022605"/>
    </source>
</evidence>
<dbReference type="RefSeq" id="WP_088898810.1">
    <property type="nucleotide sequence ID" value="NZ_VLJT01000008.1"/>
</dbReference>